<dbReference type="Pfam" id="PF02769">
    <property type="entry name" value="AIRS_C"/>
    <property type="match status" value="1"/>
</dbReference>
<dbReference type="Gene3D" id="3.90.650.10">
    <property type="entry name" value="PurM-like C-terminal domain"/>
    <property type="match status" value="1"/>
</dbReference>
<dbReference type="GO" id="GO:0005829">
    <property type="term" value="C:cytosol"/>
    <property type="evidence" value="ECO:0007669"/>
    <property type="project" value="TreeGrafter"/>
</dbReference>
<dbReference type="InterPro" id="IPR036676">
    <property type="entry name" value="PurM-like_C_sf"/>
</dbReference>
<sequence length="344" mass="36358">MPQSYENAGVSVEAGYEVVRRIKSHVARTNRPGVVSGIGGFGGLFDLASLNYREPVLISGTDGVGTKLVIAKLMDKHDTIGVDCVAMCVNDVVAQGAQPLFFLDYIACGKNEPAVLEQVVAGVADGCVQAGAALIGGETAEMPGMYDADEYDLAGFTVGCAERSAIVDGSAIAEGDVLIGLPSTGVHSNGFSLVRKALFEQAGYDVHTRLPELGDRELGDVLLTPTKIYVNALMPLFEVGIVHGVAHITGGGFIENVPRMLPDGLAARIELDSWPEPAIFDVIERAGDIDHLEMYNIFNMGIGMVVAVPADRADEAMNLLDHAGELGYRIGGVVAKTDEDVELR</sequence>
<proteinExistence type="inferred from homology"/>
<comment type="subcellular location">
    <subcellularLocation>
        <location evidence="1 15">Cytoplasm</location>
    </subcellularLocation>
</comment>
<dbReference type="STRING" id="1688.BCUN_1834"/>
<dbReference type="SUPFAM" id="SSF56042">
    <property type="entry name" value="PurM C-terminal domain-like"/>
    <property type="match status" value="1"/>
</dbReference>
<dbReference type="OrthoDB" id="9777881at2"/>
<dbReference type="AlphaFoldDB" id="A0A087AT29"/>
<dbReference type="FunFam" id="3.90.650.10:FF:000011">
    <property type="entry name" value="Phosphoribosylformylglycinamidine cyclo-ligase"/>
    <property type="match status" value="1"/>
</dbReference>
<dbReference type="GO" id="GO:0005524">
    <property type="term" value="F:ATP binding"/>
    <property type="evidence" value="ECO:0007669"/>
    <property type="project" value="UniProtKB-KW"/>
</dbReference>
<evidence type="ECO:0000256" key="2">
    <source>
        <dbReference type="ARBA" id="ARBA00004686"/>
    </source>
</evidence>
<keyword evidence="9 15" id="KW-0658">Purine biosynthesis</keyword>
<evidence type="ECO:0000256" key="7">
    <source>
        <dbReference type="ARBA" id="ARBA00022598"/>
    </source>
</evidence>
<evidence type="ECO:0000313" key="18">
    <source>
        <dbReference type="EMBL" id="KFI61929.1"/>
    </source>
</evidence>
<gene>
    <name evidence="15" type="primary">purM</name>
    <name evidence="18" type="ORF">BCUN_1834</name>
</gene>
<evidence type="ECO:0000256" key="9">
    <source>
        <dbReference type="ARBA" id="ARBA00022755"/>
    </source>
</evidence>
<evidence type="ECO:0000313" key="19">
    <source>
        <dbReference type="Proteomes" id="UP000029067"/>
    </source>
</evidence>
<dbReference type="SUPFAM" id="SSF55326">
    <property type="entry name" value="PurM N-terminal domain-like"/>
    <property type="match status" value="1"/>
</dbReference>
<dbReference type="Proteomes" id="UP000029067">
    <property type="component" value="Unassembled WGS sequence"/>
</dbReference>
<dbReference type="InterPro" id="IPR010918">
    <property type="entry name" value="PurM-like_C_dom"/>
</dbReference>
<comment type="caution">
    <text evidence="18">The sequence shown here is derived from an EMBL/GenBank/DDBJ whole genome shotgun (WGS) entry which is preliminary data.</text>
</comment>
<evidence type="ECO:0000256" key="12">
    <source>
        <dbReference type="ARBA" id="ARBA00032931"/>
    </source>
</evidence>
<feature type="domain" description="PurM-like C-terminal" evidence="17">
    <location>
        <begin position="174"/>
        <end position="342"/>
    </location>
</feature>
<reference evidence="18 19" key="1">
    <citation type="submission" date="2014-03" db="EMBL/GenBank/DDBJ databases">
        <title>Genomics of Bifidobacteria.</title>
        <authorList>
            <person name="Ventura M."/>
            <person name="Milani C."/>
            <person name="Lugli G.A."/>
        </authorList>
    </citation>
    <scope>NUCLEOTIDE SEQUENCE [LARGE SCALE GENOMIC DNA]</scope>
    <source>
        <strain evidence="18 19">LMG 10738</strain>
    </source>
</reference>
<dbReference type="RefSeq" id="WP_033516473.1">
    <property type="nucleotide sequence ID" value="NZ_JGYV01000014.1"/>
</dbReference>
<dbReference type="PANTHER" id="PTHR10520:SF12">
    <property type="entry name" value="TRIFUNCTIONAL PURINE BIOSYNTHETIC PROTEIN ADENOSINE-3"/>
    <property type="match status" value="1"/>
</dbReference>
<dbReference type="EMBL" id="JGYV01000014">
    <property type="protein sequence ID" value="KFI61929.1"/>
    <property type="molecule type" value="Genomic_DNA"/>
</dbReference>
<dbReference type="InterPro" id="IPR036921">
    <property type="entry name" value="PurM-like_N_sf"/>
</dbReference>
<dbReference type="NCBIfam" id="TIGR00878">
    <property type="entry name" value="purM"/>
    <property type="match status" value="1"/>
</dbReference>
<evidence type="ECO:0000256" key="14">
    <source>
        <dbReference type="ARBA" id="ARBA00049057"/>
    </source>
</evidence>
<evidence type="ECO:0000256" key="6">
    <source>
        <dbReference type="ARBA" id="ARBA00022490"/>
    </source>
</evidence>
<comment type="pathway">
    <text evidence="2 15">Purine metabolism; IMP biosynthesis via de novo pathway; 5-amino-1-(5-phospho-D-ribosyl)imidazole from N(2)-formyl-N(1)-(5-phospho-D-ribosyl)glycinamide: step 2/2.</text>
</comment>
<comment type="similarity">
    <text evidence="3 15">Belongs to the AIR synthase family.</text>
</comment>
<dbReference type="CDD" id="cd02196">
    <property type="entry name" value="PurM"/>
    <property type="match status" value="1"/>
</dbReference>
<keyword evidence="10 15" id="KW-0067">ATP-binding</keyword>
<evidence type="ECO:0000256" key="15">
    <source>
        <dbReference type="HAMAP-Rule" id="MF_00741"/>
    </source>
</evidence>
<evidence type="ECO:0000256" key="11">
    <source>
        <dbReference type="ARBA" id="ARBA00031908"/>
    </source>
</evidence>
<evidence type="ECO:0000256" key="13">
    <source>
        <dbReference type="ARBA" id="ARBA00033093"/>
    </source>
</evidence>
<organism evidence="18 19">
    <name type="scientific">Bifidobacterium cuniculi</name>
    <dbReference type="NCBI Taxonomy" id="1688"/>
    <lineage>
        <taxon>Bacteria</taxon>
        <taxon>Bacillati</taxon>
        <taxon>Actinomycetota</taxon>
        <taxon>Actinomycetes</taxon>
        <taxon>Bifidobacteriales</taxon>
        <taxon>Bifidobacteriaceae</taxon>
        <taxon>Bifidobacterium</taxon>
    </lineage>
</organism>
<evidence type="ECO:0000259" key="17">
    <source>
        <dbReference type="Pfam" id="PF02769"/>
    </source>
</evidence>
<dbReference type="UniPathway" id="UPA00074">
    <property type="reaction ID" value="UER00129"/>
</dbReference>
<keyword evidence="8 15" id="KW-0547">Nucleotide-binding</keyword>
<dbReference type="Gene3D" id="3.30.1330.10">
    <property type="entry name" value="PurM-like, N-terminal domain"/>
    <property type="match status" value="1"/>
</dbReference>
<keyword evidence="6 15" id="KW-0963">Cytoplasm</keyword>
<dbReference type="HAMAP" id="MF_00741">
    <property type="entry name" value="AIRS"/>
    <property type="match status" value="1"/>
</dbReference>
<dbReference type="InterPro" id="IPR016188">
    <property type="entry name" value="PurM-like_N"/>
</dbReference>
<protein>
    <recommendedName>
        <fullName evidence="5 15">Phosphoribosylformylglycinamidine cyclo-ligase</fullName>
        <ecNumber evidence="4 15">6.3.3.1</ecNumber>
    </recommendedName>
    <alternativeName>
        <fullName evidence="12 15">AIR synthase</fullName>
    </alternativeName>
    <alternativeName>
        <fullName evidence="13 15">AIRS</fullName>
    </alternativeName>
    <alternativeName>
        <fullName evidence="11 15">Phosphoribosyl-aminoimidazole synthetase</fullName>
    </alternativeName>
</protein>
<keyword evidence="19" id="KW-1185">Reference proteome</keyword>
<dbReference type="PANTHER" id="PTHR10520">
    <property type="entry name" value="TRIFUNCTIONAL PURINE BIOSYNTHETIC PROTEIN ADENOSINE-3-RELATED"/>
    <property type="match status" value="1"/>
</dbReference>
<comment type="catalytic activity">
    <reaction evidence="14 15">
        <text>2-formamido-N(1)-(5-O-phospho-beta-D-ribosyl)acetamidine + ATP = 5-amino-1-(5-phospho-beta-D-ribosyl)imidazole + ADP + phosphate + H(+)</text>
        <dbReference type="Rhea" id="RHEA:23032"/>
        <dbReference type="ChEBI" id="CHEBI:15378"/>
        <dbReference type="ChEBI" id="CHEBI:30616"/>
        <dbReference type="ChEBI" id="CHEBI:43474"/>
        <dbReference type="ChEBI" id="CHEBI:137981"/>
        <dbReference type="ChEBI" id="CHEBI:147287"/>
        <dbReference type="ChEBI" id="CHEBI:456216"/>
        <dbReference type="EC" id="6.3.3.1"/>
    </reaction>
</comment>
<keyword evidence="7 15" id="KW-0436">Ligase</keyword>
<evidence type="ECO:0000256" key="1">
    <source>
        <dbReference type="ARBA" id="ARBA00004496"/>
    </source>
</evidence>
<dbReference type="GO" id="GO:0004641">
    <property type="term" value="F:phosphoribosylformylglycinamidine cyclo-ligase activity"/>
    <property type="evidence" value="ECO:0007669"/>
    <property type="project" value="UniProtKB-UniRule"/>
</dbReference>
<evidence type="ECO:0000256" key="4">
    <source>
        <dbReference type="ARBA" id="ARBA00013047"/>
    </source>
</evidence>
<dbReference type="eggNOG" id="COG0150">
    <property type="taxonomic scope" value="Bacteria"/>
</dbReference>
<dbReference type="GO" id="GO:0004637">
    <property type="term" value="F:phosphoribosylamine-glycine ligase activity"/>
    <property type="evidence" value="ECO:0007669"/>
    <property type="project" value="TreeGrafter"/>
</dbReference>
<accession>A0A087AT29</accession>
<dbReference type="FunFam" id="3.30.1330.10:FF:000001">
    <property type="entry name" value="Phosphoribosylformylglycinamidine cyclo-ligase"/>
    <property type="match status" value="1"/>
</dbReference>
<feature type="domain" description="PurM-like N-terminal" evidence="16">
    <location>
        <begin position="56"/>
        <end position="160"/>
    </location>
</feature>
<dbReference type="GO" id="GO:0046084">
    <property type="term" value="P:adenine biosynthetic process"/>
    <property type="evidence" value="ECO:0007669"/>
    <property type="project" value="TreeGrafter"/>
</dbReference>
<dbReference type="Pfam" id="PF00586">
    <property type="entry name" value="AIRS"/>
    <property type="match status" value="1"/>
</dbReference>
<dbReference type="GO" id="GO:0006189">
    <property type="term" value="P:'de novo' IMP biosynthetic process"/>
    <property type="evidence" value="ECO:0007669"/>
    <property type="project" value="UniProtKB-UniRule"/>
</dbReference>
<dbReference type="InterPro" id="IPR004733">
    <property type="entry name" value="PurM_cligase"/>
</dbReference>
<evidence type="ECO:0000256" key="8">
    <source>
        <dbReference type="ARBA" id="ARBA00022741"/>
    </source>
</evidence>
<dbReference type="EC" id="6.3.3.1" evidence="4 15"/>
<evidence type="ECO:0000256" key="5">
    <source>
        <dbReference type="ARBA" id="ARBA00020367"/>
    </source>
</evidence>
<name>A0A087AT29_9BIFI</name>
<evidence type="ECO:0000256" key="10">
    <source>
        <dbReference type="ARBA" id="ARBA00022840"/>
    </source>
</evidence>
<evidence type="ECO:0000256" key="3">
    <source>
        <dbReference type="ARBA" id="ARBA00010280"/>
    </source>
</evidence>
<evidence type="ECO:0000259" key="16">
    <source>
        <dbReference type="Pfam" id="PF00586"/>
    </source>
</evidence>